<dbReference type="EC" id="2.5.1.3" evidence="9"/>
<dbReference type="InterPro" id="IPR036206">
    <property type="entry name" value="ThiamineP_synth_sf"/>
</dbReference>
<evidence type="ECO:0000256" key="1">
    <source>
        <dbReference type="ARBA" id="ARBA00005165"/>
    </source>
</evidence>
<sequence>MNKQLLETYFIMGSQDVVGDPLFVLEAALQNGITLFQWREKGEQCLTGDAYVQFTKDCQTLCKRYDIPFIVNDDVELAIRLNADGIHVGQDDVDAKKVREQLPHKILGVSVHTQDELQRAIQDGADYVGIGPIFSTQSKKDAKKPAGTTFLTEAAQSIPTLPIVAIGGIQPEHVYDLRQAGADGVSIISAISKAENPGEVTQAFRKENERFLQQL</sequence>
<dbReference type="InterPro" id="IPR034291">
    <property type="entry name" value="TMP_synthase"/>
</dbReference>
<dbReference type="InterPro" id="IPR022998">
    <property type="entry name" value="ThiamineP_synth_TenI"/>
</dbReference>
<organism evidence="13 14">
    <name type="scientific">Kurthia gibsonii</name>
    <dbReference type="NCBI Taxonomy" id="33946"/>
    <lineage>
        <taxon>Bacteria</taxon>
        <taxon>Bacillati</taxon>
        <taxon>Bacillota</taxon>
        <taxon>Bacilli</taxon>
        <taxon>Bacillales</taxon>
        <taxon>Caryophanaceae</taxon>
        <taxon>Kurthia</taxon>
    </lineage>
</organism>
<feature type="binding site" evidence="9">
    <location>
        <position position="72"/>
    </location>
    <ligand>
        <name>4-amino-2-methyl-5-(diphosphooxymethyl)pyrimidine</name>
        <dbReference type="ChEBI" id="CHEBI:57841"/>
    </ligand>
</feature>
<dbReference type="Proteomes" id="UP001398420">
    <property type="component" value="Unassembled WGS sequence"/>
</dbReference>
<feature type="domain" description="Thiamine phosphate synthase/TenI" evidence="12">
    <location>
        <begin position="9"/>
        <end position="191"/>
    </location>
</feature>
<dbReference type="Pfam" id="PF02581">
    <property type="entry name" value="TMP-TENI"/>
    <property type="match status" value="1"/>
</dbReference>
<comment type="catalytic activity">
    <reaction evidence="6 9 10">
        <text>4-methyl-5-(2-phosphooxyethyl)-thiazole + 4-amino-2-methyl-5-(diphosphooxymethyl)pyrimidine + H(+) = thiamine phosphate + diphosphate</text>
        <dbReference type="Rhea" id="RHEA:22328"/>
        <dbReference type="ChEBI" id="CHEBI:15378"/>
        <dbReference type="ChEBI" id="CHEBI:33019"/>
        <dbReference type="ChEBI" id="CHEBI:37575"/>
        <dbReference type="ChEBI" id="CHEBI:57841"/>
        <dbReference type="ChEBI" id="CHEBI:58296"/>
        <dbReference type="EC" id="2.5.1.3"/>
    </reaction>
</comment>
<feature type="binding site" evidence="9">
    <location>
        <begin position="37"/>
        <end position="41"/>
    </location>
    <ligand>
        <name>4-amino-2-methyl-5-(diphosphooxymethyl)pyrimidine</name>
        <dbReference type="ChEBI" id="CHEBI:57841"/>
    </ligand>
</feature>
<comment type="function">
    <text evidence="9">Condenses 4-methyl-5-(beta-hydroxyethyl)thiazole monophosphate (THZ-P) and 2-methyl-4-amino-5-hydroxymethyl pyrimidine pyrophosphate (HMP-PP) to form thiamine monophosphate (TMP).</text>
</comment>
<protein>
    <recommendedName>
        <fullName evidence="9">Thiamine-phosphate synthase</fullName>
        <shortName evidence="9">TP synthase</shortName>
        <shortName evidence="9">TPS</shortName>
        <ecNumber evidence="9">2.5.1.3</ecNumber>
    </recommendedName>
    <alternativeName>
        <fullName evidence="9">Thiamine-phosphate pyrophosphorylase</fullName>
        <shortName evidence="9">TMP pyrophosphorylase</shortName>
        <shortName evidence="9">TMP-PPase</shortName>
    </alternativeName>
</protein>
<evidence type="ECO:0000313" key="13">
    <source>
        <dbReference type="EMBL" id="MEL5987906.1"/>
    </source>
</evidence>
<comment type="pathway">
    <text evidence="1 9 11">Cofactor biosynthesis; thiamine diphosphate biosynthesis; thiamine phosphate from 4-amino-2-methyl-5-diphosphomethylpyrimidine and 4-methyl-5-(2-phosphoethyl)-thiazole: step 1/1.</text>
</comment>
<dbReference type="RefSeq" id="WP_342302777.1">
    <property type="nucleotide sequence ID" value="NZ_JBCEWA010000004.1"/>
</dbReference>
<evidence type="ECO:0000256" key="3">
    <source>
        <dbReference type="ARBA" id="ARBA00022723"/>
    </source>
</evidence>
<accession>A0ABU9LNF0</accession>
<name>A0ABU9LNF0_9BACL</name>
<evidence type="ECO:0000256" key="9">
    <source>
        <dbReference type="HAMAP-Rule" id="MF_00097"/>
    </source>
</evidence>
<reference evidence="13 14" key="1">
    <citation type="submission" date="2024-04" db="EMBL/GenBank/DDBJ databases">
        <authorList>
            <person name="Wu Y.S."/>
            <person name="Zhang L."/>
        </authorList>
    </citation>
    <scope>NUCLEOTIDE SEQUENCE [LARGE SCALE GENOMIC DNA]</scope>
    <source>
        <strain evidence="13 14">KG-01</strain>
    </source>
</reference>
<evidence type="ECO:0000256" key="6">
    <source>
        <dbReference type="ARBA" id="ARBA00047334"/>
    </source>
</evidence>
<keyword evidence="3 9" id="KW-0479">Metal-binding</keyword>
<dbReference type="NCBIfam" id="TIGR00693">
    <property type="entry name" value="thiE"/>
    <property type="match status" value="1"/>
</dbReference>
<feature type="binding site" evidence="9">
    <location>
        <begin position="188"/>
        <end position="189"/>
    </location>
    <ligand>
        <name>2-[(2R,5Z)-2-carboxy-4-methylthiazol-5(2H)-ylidene]ethyl phosphate</name>
        <dbReference type="ChEBI" id="CHEBI:62899"/>
    </ligand>
</feature>
<evidence type="ECO:0000256" key="4">
    <source>
        <dbReference type="ARBA" id="ARBA00022842"/>
    </source>
</evidence>
<comment type="similarity">
    <text evidence="9 10">Belongs to the thiamine-phosphate synthase family.</text>
</comment>
<dbReference type="PANTHER" id="PTHR20857">
    <property type="entry name" value="THIAMINE-PHOSPHATE PYROPHOSPHORYLASE"/>
    <property type="match status" value="1"/>
</dbReference>
<dbReference type="HAMAP" id="MF_00097">
    <property type="entry name" value="TMP_synthase"/>
    <property type="match status" value="1"/>
</dbReference>
<dbReference type="Gene3D" id="3.20.20.70">
    <property type="entry name" value="Aldolase class I"/>
    <property type="match status" value="1"/>
</dbReference>
<evidence type="ECO:0000256" key="5">
    <source>
        <dbReference type="ARBA" id="ARBA00022977"/>
    </source>
</evidence>
<evidence type="ECO:0000313" key="14">
    <source>
        <dbReference type="Proteomes" id="UP001398420"/>
    </source>
</evidence>
<keyword evidence="5 9" id="KW-0784">Thiamine biosynthesis</keyword>
<feature type="binding site" evidence="9">
    <location>
        <position position="139"/>
    </location>
    <ligand>
        <name>4-amino-2-methyl-5-(diphosphooxymethyl)pyrimidine</name>
        <dbReference type="ChEBI" id="CHEBI:57841"/>
    </ligand>
</feature>
<proteinExistence type="inferred from homology"/>
<evidence type="ECO:0000256" key="2">
    <source>
        <dbReference type="ARBA" id="ARBA00022679"/>
    </source>
</evidence>
<feature type="binding site" evidence="9">
    <location>
        <position position="168"/>
    </location>
    <ligand>
        <name>2-[(2R,5Z)-2-carboxy-4-methylthiazol-5(2H)-ylidene]ethyl phosphate</name>
        <dbReference type="ChEBI" id="CHEBI:62899"/>
    </ligand>
</feature>
<feature type="binding site" evidence="9">
    <location>
        <begin position="136"/>
        <end position="138"/>
    </location>
    <ligand>
        <name>2-[(2R,5Z)-2-carboxy-4-methylthiazol-5(2H)-ylidene]ethyl phosphate</name>
        <dbReference type="ChEBI" id="CHEBI:62899"/>
    </ligand>
</feature>
<feature type="binding site" evidence="9">
    <location>
        <position position="92"/>
    </location>
    <ligand>
        <name>Mg(2+)</name>
        <dbReference type="ChEBI" id="CHEBI:18420"/>
    </ligand>
</feature>
<feature type="binding site" evidence="9">
    <location>
        <position position="110"/>
    </location>
    <ligand>
        <name>4-amino-2-methyl-5-(diphosphooxymethyl)pyrimidine</name>
        <dbReference type="ChEBI" id="CHEBI:57841"/>
    </ligand>
</feature>
<comment type="cofactor">
    <cofactor evidence="9">
        <name>Mg(2+)</name>
        <dbReference type="ChEBI" id="CHEBI:18420"/>
    </cofactor>
    <text evidence="9">Binds 1 Mg(2+) ion per subunit.</text>
</comment>
<comment type="catalytic activity">
    <reaction evidence="7 9 10">
        <text>2-(2-carboxy-4-methylthiazol-5-yl)ethyl phosphate + 4-amino-2-methyl-5-(diphosphooxymethyl)pyrimidine + 2 H(+) = thiamine phosphate + CO2 + diphosphate</text>
        <dbReference type="Rhea" id="RHEA:47848"/>
        <dbReference type="ChEBI" id="CHEBI:15378"/>
        <dbReference type="ChEBI" id="CHEBI:16526"/>
        <dbReference type="ChEBI" id="CHEBI:33019"/>
        <dbReference type="ChEBI" id="CHEBI:37575"/>
        <dbReference type="ChEBI" id="CHEBI:57841"/>
        <dbReference type="ChEBI" id="CHEBI:62890"/>
        <dbReference type="EC" id="2.5.1.3"/>
    </reaction>
</comment>
<keyword evidence="14" id="KW-1185">Reference proteome</keyword>
<evidence type="ECO:0000259" key="12">
    <source>
        <dbReference type="Pfam" id="PF02581"/>
    </source>
</evidence>
<evidence type="ECO:0000256" key="10">
    <source>
        <dbReference type="RuleBase" id="RU003826"/>
    </source>
</evidence>
<evidence type="ECO:0000256" key="8">
    <source>
        <dbReference type="ARBA" id="ARBA00047883"/>
    </source>
</evidence>
<comment type="caution">
    <text evidence="13">The sequence shown here is derived from an EMBL/GenBank/DDBJ whole genome shotgun (WGS) entry which is preliminary data.</text>
</comment>
<dbReference type="EMBL" id="JBCEWA010000004">
    <property type="protein sequence ID" value="MEL5987906.1"/>
    <property type="molecule type" value="Genomic_DNA"/>
</dbReference>
<dbReference type="PANTHER" id="PTHR20857:SF15">
    <property type="entry name" value="THIAMINE-PHOSPHATE SYNTHASE"/>
    <property type="match status" value="1"/>
</dbReference>
<keyword evidence="4 9" id="KW-0460">Magnesium</keyword>
<feature type="binding site" evidence="9">
    <location>
        <position position="73"/>
    </location>
    <ligand>
        <name>Mg(2+)</name>
        <dbReference type="ChEBI" id="CHEBI:18420"/>
    </ligand>
</feature>
<keyword evidence="2 9" id="KW-0808">Transferase</keyword>
<evidence type="ECO:0000256" key="11">
    <source>
        <dbReference type="RuleBase" id="RU004253"/>
    </source>
</evidence>
<dbReference type="GO" id="GO:0004789">
    <property type="term" value="F:thiamine-phosphate diphosphorylase activity"/>
    <property type="evidence" value="ECO:0007669"/>
    <property type="project" value="UniProtKB-EC"/>
</dbReference>
<dbReference type="InterPro" id="IPR013785">
    <property type="entry name" value="Aldolase_TIM"/>
</dbReference>
<evidence type="ECO:0000256" key="7">
    <source>
        <dbReference type="ARBA" id="ARBA00047851"/>
    </source>
</evidence>
<comment type="catalytic activity">
    <reaction evidence="8 9 10">
        <text>2-[(2R,5Z)-2-carboxy-4-methylthiazol-5(2H)-ylidene]ethyl phosphate + 4-amino-2-methyl-5-(diphosphooxymethyl)pyrimidine + 2 H(+) = thiamine phosphate + CO2 + diphosphate</text>
        <dbReference type="Rhea" id="RHEA:47844"/>
        <dbReference type="ChEBI" id="CHEBI:15378"/>
        <dbReference type="ChEBI" id="CHEBI:16526"/>
        <dbReference type="ChEBI" id="CHEBI:33019"/>
        <dbReference type="ChEBI" id="CHEBI:37575"/>
        <dbReference type="ChEBI" id="CHEBI:57841"/>
        <dbReference type="ChEBI" id="CHEBI:62899"/>
        <dbReference type="EC" id="2.5.1.3"/>
    </reaction>
</comment>
<gene>
    <name evidence="9 13" type="primary">thiE</name>
    <name evidence="13" type="ORF">AAF454_05705</name>
</gene>
<dbReference type="SUPFAM" id="SSF51391">
    <property type="entry name" value="Thiamin phosphate synthase"/>
    <property type="match status" value="1"/>
</dbReference>
<dbReference type="CDD" id="cd00564">
    <property type="entry name" value="TMP_TenI"/>
    <property type="match status" value="1"/>
</dbReference>